<dbReference type="GeneID" id="3499157"/>
<reference evidence="4 5" key="1">
    <citation type="journal article" date="2014" name="BMC Biol.">
        <title>A comprehensive evaluation of rodent malaria parasite genomes and gene expression.</title>
        <authorList>
            <person name="Otto T.D."/>
            <person name="Bohme U."/>
            <person name="Jackson A.P."/>
            <person name="Hunt M."/>
            <person name="Franke-Fayard B."/>
            <person name="Hoeijmakers W.A."/>
            <person name="Religa A.A."/>
            <person name="Robertson L."/>
            <person name="Sanders M."/>
            <person name="Ogun S.A."/>
            <person name="Cunningham D."/>
            <person name="Erhart A."/>
            <person name="Billker O."/>
            <person name="Khan S.M."/>
            <person name="Stunnenberg H.G."/>
            <person name="Langhorne J."/>
            <person name="Holder A.A."/>
            <person name="Waters A.P."/>
            <person name="Newbold C.I."/>
            <person name="Pain A."/>
            <person name="Berriman M."/>
            <person name="Janse C.J."/>
        </authorList>
    </citation>
    <scope>NUCLEOTIDE SEQUENCE [LARGE SCALE GENOMIC DNA]</scope>
    <source>
        <strain evidence="4 5">AS</strain>
    </source>
</reference>
<dbReference type="EMBL" id="LT608163">
    <property type="protein sequence ID" value="SCN60895.1"/>
    <property type="molecule type" value="Genomic_DNA"/>
</dbReference>
<proteinExistence type="predicted"/>
<accession>A0A077TPL5</accession>
<dbReference type="VEuPathDB" id="PlasmoDB:PCHAS_1106700"/>
<reference evidence="6 7" key="3">
    <citation type="submission" date="2016-08" db="EMBL/GenBank/DDBJ databases">
        <authorList>
            <consortium name="Pathogen Informatics"/>
        </authorList>
    </citation>
    <scope>NUCLEOTIDE SEQUENCE [LARGE SCALE GENOMIC DNA]</scope>
    <source>
        <strain evidence="2 7">AJ</strain>
        <strain evidence="4">AS</strain>
        <strain evidence="3 6">CB</strain>
    </source>
</reference>
<evidence type="ECO:0000313" key="7">
    <source>
        <dbReference type="Proteomes" id="UP000507163"/>
    </source>
</evidence>
<keyword evidence="1" id="KW-0732">Signal</keyword>
<dbReference type="RefSeq" id="XP_746031.2">
    <property type="nucleotide sequence ID" value="XM_740938.2"/>
</dbReference>
<evidence type="ECO:0000313" key="5">
    <source>
        <dbReference type="Proteomes" id="UP000071118"/>
    </source>
</evidence>
<evidence type="ECO:0000313" key="2">
    <source>
        <dbReference type="EMBL" id="SCM23363.1"/>
    </source>
</evidence>
<reference evidence="4" key="2">
    <citation type="submission" date="2014-05" db="EMBL/GenBank/DDBJ databases">
        <authorList>
            <person name="Aslett M.A."/>
            <person name="De Silva N."/>
        </authorList>
    </citation>
    <scope>NUCLEOTIDE SEQUENCE</scope>
    <source>
        <strain evidence="4">AS</strain>
    </source>
</reference>
<evidence type="ECO:0000313" key="6">
    <source>
        <dbReference type="Proteomes" id="UP000195489"/>
    </source>
</evidence>
<evidence type="ECO:0000313" key="4">
    <source>
        <dbReference type="EMBL" id="VTZ69063.1"/>
    </source>
</evidence>
<sequence>MKCQFRYIFLSLIPLFFFMNSSQSNLYFTNPSNNMPTYGKTKEENTQYDGKCVNSIILDIINSNISIKDLPSYSLLITSKKNNIKNIFDKIILDQDLSIIIKESGSYIYLNYLKTVIFTINENTNIKYLKRILKVLIDNDVCIEFDQRVEIL</sequence>
<evidence type="ECO:0000256" key="1">
    <source>
        <dbReference type="SAM" id="SignalP"/>
    </source>
</evidence>
<name>A0A077TPL5_PLACU</name>
<feature type="chain" id="PRO_5014501713" evidence="1">
    <location>
        <begin position="25"/>
        <end position="152"/>
    </location>
</feature>
<feature type="signal peptide" evidence="1">
    <location>
        <begin position="1"/>
        <end position="24"/>
    </location>
</feature>
<keyword evidence="5" id="KW-1185">Reference proteome</keyword>
<dbReference type="EMBL" id="LK022888">
    <property type="protein sequence ID" value="VTZ69063.1"/>
    <property type="molecule type" value="Genomic_DNA"/>
</dbReference>
<dbReference type="Proteomes" id="UP000195489">
    <property type="component" value="Chromosome 11"/>
</dbReference>
<dbReference type="EMBL" id="LT608177">
    <property type="protein sequence ID" value="SCM23363.1"/>
    <property type="molecule type" value="Genomic_DNA"/>
</dbReference>
<dbReference type="OrthoDB" id="383171at2759"/>
<dbReference type="Proteomes" id="UP000507163">
    <property type="component" value="Chromosome 11"/>
</dbReference>
<evidence type="ECO:0000313" key="3">
    <source>
        <dbReference type="EMBL" id="SCN60895.1"/>
    </source>
</evidence>
<dbReference type="Proteomes" id="UP000071118">
    <property type="component" value="Chromosome 11"/>
</dbReference>
<dbReference type="KEGG" id="pcb:PCHAS_1106700"/>
<protein>
    <submittedName>
        <fullName evidence="3">Uncharacterized protein</fullName>
    </submittedName>
</protein>
<organism evidence="3 6">
    <name type="scientific">Plasmodium chabaudi chabaudi</name>
    <dbReference type="NCBI Taxonomy" id="31271"/>
    <lineage>
        <taxon>Eukaryota</taxon>
        <taxon>Sar</taxon>
        <taxon>Alveolata</taxon>
        <taxon>Apicomplexa</taxon>
        <taxon>Aconoidasida</taxon>
        <taxon>Haemosporida</taxon>
        <taxon>Plasmodiidae</taxon>
        <taxon>Plasmodium</taxon>
        <taxon>Plasmodium (Vinckeia)</taxon>
    </lineage>
</organism>
<dbReference type="AlphaFoldDB" id="A0A077TPL5"/>
<gene>
    <name evidence="2" type="ORF">PCHAJ_000266900</name>
    <name evidence="4" type="ORF">PCHAS_1106700</name>
    <name evidence="3" type="ORF">PCHCB_000268200</name>
</gene>